<proteinExistence type="predicted"/>
<feature type="compositionally biased region" description="Polar residues" evidence="3">
    <location>
        <begin position="1"/>
        <end position="17"/>
    </location>
</feature>
<dbReference type="GO" id="GO:0016589">
    <property type="term" value="C:NURF complex"/>
    <property type="evidence" value="ECO:0007669"/>
    <property type="project" value="InterPro"/>
</dbReference>
<feature type="region of interest" description="Disordered" evidence="3">
    <location>
        <begin position="1"/>
        <end position="55"/>
    </location>
</feature>
<gene>
    <name evidence="5" type="ORF">DILT_LOCUS13459</name>
</gene>
<accession>A0A3P7PI87</accession>
<dbReference type="SUPFAM" id="SSF57903">
    <property type="entry name" value="FYVE/PHD zinc finger"/>
    <property type="match status" value="1"/>
</dbReference>
<evidence type="ECO:0000313" key="5">
    <source>
        <dbReference type="EMBL" id="VDN19629.1"/>
    </source>
</evidence>
<evidence type="ECO:0000256" key="2">
    <source>
        <dbReference type="ARBA" id="ARBA00023242"/>
    </source>
</evidence>
<keyword evidence="6" id="KW-1185">Reference proteome</keyword>
<evidence type="ECO:0000256" key="3">
    <source>
        <dbReference type="SAM" id="MobiDB-lite"/>
    </source>
</evidence>
<organism evidence="5 6">
    <name type="scientific">Dibothriocephalus latus</name>
    <name type="common">Fish tapeworm</name>
    <name type="synonym">Diphyllobothrium latum</name>
    <dbReference type="NCBI Taxonomy" id="60516"/>
    <lineage>
        <taxon>Eukaryota</taxon>
        <taxon>Metazoa</taxon>
        <taxon>Spiralia</taxon>
        <taxon>Lophotrochozoa</taxon>
        <taxon>Platyhelminthes</taxon>
        <taxon>Cestoda</taxon>
        <taxon>Eucestoda</taxon>
        <taxon>Diphyllobothriidea</taxon>
        <taxon>Diphyllobothriidae</taxon>
        <taxon>Dibothriocephalus</taxon>
    </lineage>
</organism>
<feature type="domain" description="DDT" evidence="4">
    <location>
        <begin position="294"/>
        <end position="354"/>
    </location>
</feature>
<dbReference type="GO" id="GO:0000978">
    <property type="term" value="F:RNA polymerase II cis-regulatory region sequence-specific DNA binding"/>
    <property type="evidence" value="ECO:0007669"/>
    <property type="project" value="TreeGrafter"/>
</dbReference>
<evidence type="ECO:0000256" key="1">
    <source>
        <dbReference type="ARBA" id="ARBA00004123"/>
    </source>
</evidence>
<dbReference type="AlphaFoldDB" id="A0A3P7PI87"/>
<dbReference type="Gene3D" id="3.30.40.10">
    <property type="entry name" value="Zinc/RING finger domain, C3HC4 (zinc finger)"/>
    <property type="match status" value="1"/>
</dbReference>
<dbReference type="GO" id="GO:0006357">
    <property type="term" value="P:regulation of transcription by RNA polymerase II"/>
    <property type="evidence" value="ECO:0007669"/>
    <property type="project" value="InterPro"/>
</dbReference>
<dbReference type="PROSITE" id="PS50827">
    <property type="entry name" value="DDT"/>
    <property type="match status" value="1"/>
</dbReference>
<dbReference type="InterPro" id="IPR038028">
    <property type="entry name" value="BPTF"/>
</dbReference>
<dbReference type="InterPro" id="IPR018501">
    <property type="entry name" value="DDT_dom"/>
</dbReference>
<feature type="compositionally biased region" description="Acidic residues" evidence="3">
    <location>
        <begin position="111"/>
        <end position="130"/>
    </location>
</feature>
<dbReference type="Pfam" id="PF02791">
    <property type="entry name" value="DDT"/>
    <property type="match status" value="1"/>
</dbReference>
<evidence type="ECO:0000259" key="4">
    <source>
        <dbReference type="PROSITE" id="PS50827"/>
    </source>
</evidence>
<dbReference type="PANTHER" id="PTHR45975:SF2">
    <property type="entry name" value="NUCLEOSOME-REMODELING FACTOR SUBUNIT BPTF"/>
    <property type="match status" value="1"/>
</dbReference>
<dbReference type="SMART" id="SM00571">
    <property type="entry name" value="DDT"/>
    <property type="match status" value="1"/>
</dbReference>
<protein>
    <recommendedName>
        <fullName evidence="4">DDT domain-containing protein</fullName>
    </recommendedName>
</protein>
<dbReference type="EMBL" id="UYRU01070350">
    <property type="protein sequence ID" value="VDN19629.1"/>
    <property type="molecule type" value="Genomic_DNA"/>
</dbReference>
<sequence length="566" mass="62373">MSKPSGQEQAPGVSSENPEVGGTKARPKITFINPSEFFDIDRKPSEISPTTPNVDLYNRLLGRQVKLAQEQESVSSPEPTEAKPRKRRQREKNSRTKHKKRPVDPKCPWLESDDEVDCAIPLDDDSDDDAFLQRLVEEKEREEAEEERRKQEAARLRQLKAAQKRARFTGRVGRPRGGSSMISRVLIPPVDDRQSTRPSETSDDERVSSVNTGEDDPLDMDDAERLSSAQRSEFDELPPPSVENEDSEMGSSVALQSSDEHSDLLATKMDPMTLRRCAPCLTLPPSSSDLLCPTEYLLDVLSTYECLRRYSRLLRLSPFRLEDFLSALAANENSALLAEVHIALLKALVQEDEANGTQLCAPDCKDVLSLTFAFLLDRYTWPHILAAYLLSIKKGEPAALASVERLASLSASAATAAGGNPYGGPSCGGGADVVLTAALFEEDLIPLDPAYPFVDIRQRVGILRGLVGLFLATGPVRGDMLHEGFTAHDDYCRVCRHCPAVFHLICLTPPLEAVPSSSWNCPICRAEQTAYGEPAIPKAGGHHRTVPIGTDRAGRVYWHVANRIIV</sequence>
<feature type="compositionally biased region" description="Basic residues" evidence="3">
    <location>
        <begin position="84"/>
        <end position="101"/>
    </location>
</feature>
<dbReference type="InterPro" id="IPR011011">
    <property type="entry name" value="Znf_FYVE_PHD"/>
</dbReference>
<keyword evidence="2" id="KW-0539">Nucleus</keyword>
<evidence type="ECO:0000313" key="6">
    <source>
        <dbReference type="Proteomes" id="UP000281553"/>
    </source>
</evidence>
<name>A0A3P7PI87_DIBLA</name>
<reference evidence="5 6" key="1">
    <citation type="submission" date="2018-11" db="EMBL/GenBank/DDBJ databases">
        <authorList>
            <consortium name="Pathogen Informatics"/>
        </authorList>
    </citation>
    <scope>NUCLEOTIDE SEQUENCE [LARGE SCALE GENOMIC DNA]</scope>
</reference>
<feature type="compositionally biased region" description="Basic and acidic residues" evidence="3">
    <location>
        <begin position="135"/>
        <end position="155"/>
    </location>
</feature>
<dbReference type="PANTHER" id="PTHR45975">
    <property type="entry name" value="NUCLEOSOME-REMODELING FACTOR SUBUNIT BPTF"/>
    <property type="match status" value="1"/>
</dbReference>
<dbReference type="Proteomes" id="UP000281553">
    <property type="component" value="Unassembled WGS sequence"/>
</dbReference>
<dbReference type="OrthoDB" id="784962at2759"/>
<comment type="subcellular location">
    <subcellularLocation>
        <location evidence="1">Nucleus</location>
    </subcellularLocation>
</comment>
<feature type="compositionally biased region" description="Acidic residues" evidence="3">
    <location>
        <begin position="213"/>
        <end position="222"/>
    </location>
</feature>
<dbReference type="InterPro" id="IPR013083">
    <property type="entry name" value="Znf_RING/FYVE/PHD"/>
</dbReference>
<feature type="region of interest" description="Disordered" evidence="3">
    <location>
        <begin position="67"/>
        <end position="259"/>
    </location>
</feature>